<dbReference type="OrthoDB" id="9810303at2"/>
<evidence type="ECO:0000256" key="1">
    <source>
        <dbReference type="ARBA" id="ARBA00006739"/>
    </source>
</evidence>
<dbReference type="Pfam" id="PF00535">
    <property type="entry name" value="Glycos_transf_2"/>
    <property type="match status" value="1"/>
</dbReference>
<accession>A0A100YVP9</accession>
<evidence type="ECO:0000313" key="3">
    <source>
        <dbReference type="EMBL" id="KUH58563.1"/>
    </source>
</evidence>
<evidence type="ECO:0000313" key="4">
    <source>
        <dbReference type="Proteomes" id="UP000054078"/>
    </source>
</evidence>
<proteinExistence type="inferred from homology"/>
<dbReference type="PANTHER" id="PTHR48090">
    <property type="entry name" value="UNDECAPRENYL-PHOSPHATE 4-DEOXY-4-FORMAMIDO-L-ARABINOSE TRANSFERASE-RELATED"/>
    <property type="match status" value="1"/>
</dbReference>
<dbReference type="RefSeq" id="WP_059054712.1">
    <property type="nucleotide sequence ID" value="NZ_LOJF01000009.1"/>
</dbReference>
<dbReference type="InterPro" id="IPR029044">
    <property type="entry name" value="Nucleotide-diphossugar_trans"/>
</dbReference>
<dbReference type="STRING" id="1299998.AUL39_06175"/>
<dbReference type="InterPro" id="IPR001173">
    <property type="entry name" value="Glyco_trans_2-like"/>
</dbReference>
<dbReference type="Gene3D" id="3.90.550.10">
    <property type="entry name" value="Spore Coat Polysaccharide Biosynthesis Protein SpsA, Chain A"/>
    <property type="match status" value="1"/>
</dbReference>
<organism evidence="3 4">
    <name type="scientific">Tractidigestivibacter scatoligenes</name>
    <name type="common">Olsenella scatoligenes</name>
    <dbReference type="NCBI Taxonomy" id="1299998"/>
    <lineage>
        <taxon>Bacteria</taxon>
        <taxon>Bacillati</taxon>
        <taxon>Actinomycetota</taxon>
        <taxon>Coriobacteriia</taxon>
        <taxon>Coriobacteriales</taxon>
        <taxon>Atopobiaceae</taxon>
        <taxon>Tractidigestivibacter</taxon>
    </lineage>
</organism>
<dbReference type="SUPFAM" id="SSF53448">
    <property type="entry name" value="Nucleotide-diphospho-sugar transferases"/>
    <property type="match status" value="1"/>
</dbReference>
<protein>
    <submittedName>
        <fullName evidence="3">Glycosyl transferase family 2</fullName>
    </submittedName>
</protein>
<comment type="similarity">
    <text evidence="1">Belongs to the glycosyltransferase 2 family.</text>
</comment>
<evidence type="ECO:0000259" key="2">
    <source>
        <dbReference type="Pfam" id="PF00535"/>
    </source>
</evidence>
<dbReference type="Proteomes" id="UP000054078">
    <property type="component" value="Unassembled WGS sequence"/>
</dbReference>
<dbReference type="AlphaFoldDB" id="A0A100YVP9"/>
<comment type="caution">
    <text evidence="3">The sequence shown here is derived from an EMBL/GenBank/DDBJ whole genome shotgun (WGS) entry which is preliminary data.</text>
</comment>
<reference evidence="3 4" key="1">
    <citation type="submission" date="2015-12" db="EMBL/GenBank/DDBJ databases">
        <title>Draft Genome Sequence of Olsenella scatoligenes SK9K4T; a Producer of 3-Methylindole- (skatole) and 4-Methylphenol- (p-cresol) Isolated from Pig Feces.</title>
        <authorList>
            <person name="Li X."/>
            <person name="Borg B."/>
            <person name="Canibe N."/>
        </authorList>
    </citation>
    <scope>NUCLEOTIDE SEQUENCE [LARGE SCALE GENOMIC DNA]</scope>
    <source>
        <strain evidence="3 4">SK9K4</strain>
    </source>
</reference>
<name>A0A100YVP9_TRASO</name>
<keyword evidence="3" id="KW-0808">Transferase</keyword>
<dbReference type="GO" id="GO:0016740">
    <property type="term" value="F:transferase activity"/>
    <property type="evidence" value="ECO:0007669"/>
    <property type="project" value="UniProtKB-KW"/>
</dbReference>
<feature type="domain" description="Glycosyltransferase 2-like" evidence="2">
    <location>
        <begin position="6"/>
        <end position="163"/>
    </location>
</feature>
<keyword evidence="4" id="KW-1185">Reference proteome</keyword>
<dbReference type="EMBL" id="LOJF01000009">
    <property type="protein sequence ID" value="KUH58563.1"/>
    <property type="molecule type" value="Genomic_DNA"/>
</dbReference>
<sequence length="226" mass="24530">MRVLAIVPAYNEEECLANTVQELTQTCPDVDYLVVNDGSSDATPRICDELALSHIDLPVNCGLTSAVKAGMKYAMRHNYDAAVQIDSDGQHIPSYIPTMAKTMQNEGADIVIASRNLAGGGAVGARGAGAKLITAIIRQTTGATITDPTSGMRMYNRAMIEKLARGFDLAPEPDTLALLIRRGAKVVEVPAEMRERQGGTSYLHFMSSISYMARTCLSILLFQWFR</sequence>
<dbReference type="CDD" id="cd04179">
    <property type="entry name" value="DPM_DPG-synthase_like"/>
    <property type="match status" value="1"/>
</dbReference>
<dbReference type="InterPro" id="IPR050256">
    <property type="entry name" value="Glycosyltransferase_2"/>
</dbReference>
<gene>
    <name evidence="3" type="ORF">AUL39_06175</name>
</gene>
<dbReference type="PANTHER" id="PTHR48090:SF7">
    <property type="entry name" value="RFBJ PROTEIN"/>
    <property type="match status" value="1"/>
</dbReference>